<gene>
    <name evidence="1" type="ORF">EJP69_13475</name>
</gene>
<name>A0A3S0GXE2_9BURK</name>
<dbReference type="EMBL" id="RXOE01000002">
    <property type="protein sequence ID" value="RTQ35383.1"/>
    <property type="molecule type" value="Genomic_DNA"/>
</dbReference>
<dbReference type="AlphaFoldDB" id="A0A3S0GXE2"/>
<dbReference type="Proteomes" id="UP000267418">
    <property type="component" value="Unassembled WGS sequence"/>
</dbReference>
<proteinExistence type="predicted"/>
<evidence type="ECO:0000313" key="1">
    <source>
        <dbReference type="EMBL" id="RTQ35383.1"/>
    </source>
</evidence>
<comment type="caution">
    <text evidence="1">The sequence shown here is derived from an EMBL/GenBank/DDBJ whole genome shotgun (WGS) entry which is preliminary data.</text>
</comment>
<keyword evidence="2" id="KW-1185">Reference proteome</keyword>
<sequence length="67" mass="6988">MNTALNLTSIRPASGRSLVRVWACGGFGGMPSVRSNQHQNHAYSTKAAASLRFGKVEDQVLPGGGCA</sequence>
<dbReference type="OrthoDB" id="8853807at2"/>
<evidence type="ECO:0000313" key="2">
    <source>
        <dbReference type="Proteomes" id="UP000267418"/>
    </source>
</evidence>
<organism evidence="1 2">
    <name type="scientific">Variovorax gossypii</name>
    <dbReference type="NCBI Taxonomy" id="1679495"/>
    <lineage>
        <taxon>Bacteria</taxon>
        <taxon>Pseudomonadati</taxon>
        <taxon>Pseudomonadota</taxon>
        <taxon>Betaproteobacteria</taxon>
        <taxon>Burkholderiales</taxon>
        <taxon>Comamonadaceae</taxon>
        <taxon>Variovorax</taxon>
    </lineage>
</organism>
<accession>A0A3S0GXE2</accession>
<reference evidence="1 2" key="1">
    <citation type="submission" date="2018-12" db="EMBL/GenBank/DDBJ databases">
        <title>The genome of Variovorax gossypii DSM 100435.</title>
        <authorList>
            <person name="Gao J."/>
            <person name="Sun J."/>
        </authorList>
    </citation>
    <scope>NUCLEOTIDE SEQUENCE [LARGE SCALE GENOMIC DNA]</scope>
    <source>
        <strain evidence="1 2">DSM 100435</strain>
    </source>
</reference>
<protein>
    <submittedName>
        <fullName evidence="1">Uncharacterized protein</fullName>
    </submittedName>
</protein>
<dbReference type="RefSeq" id="WP_126470589.1">
    <property type="nucleotide sequence ID" value="NZ_RXOE01000002.1"/>
</dbReference>